<keyword evidence="1" id="KW-0929">Antimicrobial</keyword>
<evidence type="ECO:0000256" key="3">
    <source>
        <dbReference type="ARBA" id="ARBA00023048"/>
    </source>
</evidence>
<dbReference type="GO" id="GO:0042742">
    <property type="term" value="P:defense response to bacterium"/>
    <property type="evidence" value="ECO:0007669"/>
    <property type="project" value="UniProtKB-KW"/>
</dbReference>
<dbReference type="GO" id="GO:0004540">
    <property type="term" value="F:RNA nuclease activity"/>
    <property type="evidence" value="ECO:0007669"/>
    <property type="project" value="InterPro"/>
</dbReference>
<name>A0A5U4CXI9_SALER</name>
<feature type="domain" description="Pyosin/cloacin translocation" evidence="4">
    <location>
        <begin position="4"/>
        <end position="51"/>
    </location>
</feature>
<dbReference type="SUPFAM" id="SSF102824">
    <property type="entry name" value="Colicin D/E5 nuclease domain"/>
    <property type="match status" value="1"/>
</dbReference>
<evidence type="ECO:0000313" key="6">
    <source>
        <dbReference type="EMBL" id="EBP8539872.1"/>
    </source>
</evidence>
<feature type="domain" description="Colicin D C-terminal" evidence="5">
    <location>
        <begin position="66"/>
        <end position="144"/>
    </location>
</feature>
<keyword evidence="3" id="KW-0078">Bacteriocin</keyword>
<dbReference type="Pfam" id="PF11429">
    <property type="entry name" value="Colicin_D"/>
    <property type="match status" value="1"/>
</dbReference>
<gene>
    <name evidence="6" type="ORF">AMM99_25450</name>
</gene>
<dbReference type="InterPro" id="IPR016128">
    <property type="entry name" value="Pyosin/cloacin_T_dom"/>
</dbReference>
<dbReference type="Gene3D" id="3.10.450.200">
    <property type="match status" value="1"/>
</dbReference>
<reference evidence="6" key="1">
    <citation type="submission" date="2018-07" db="EMBL/GenBank/DDBJ databases">
        <authorList>
            <consortium name="PulseNet: The National Subtyping Network for Foodborne Disease Surveillance"/>
            <person name="Tarr C.L."/>
            <person name="Trees E."/>
            <person name="Katz L.S."/>
            <person name="Carleton-Romer H.A."/>
            <person name="Stroika S."/>
            <person name="Kucerova Z."/>
            <person name="Roache K.F."/>
            <person name="Sabol A.L."/>
            <person name="Besser J."/>
            <person name="Gerner-Smidt P."/>
        </authorList>
    </citation>
    <scope>NUCLEOTIDE SEQUENCE</scope>
    <source>
        <strain evidence="6">2015K-0757</strain>
    </source>
</reference>
<keyword evidence="2" id="KW-0044">Antibiotic</keyword>
<evidence type="ECO:0000259" key="5">
    <source>
        <dbReference type="Pfam" id="PF11429"/>
    </source>
</evidence>
<dbReference type="InterPro" id="IPR037178">
    <property type="entry name" value="ColicinD_C_sf"/>
</dbReference>
<dbReference type="EMBL" id="AAGMUQ010000038">
    <property type="protein sequence ID" value="EBP8539872.1"/>
    <property type="molecule type" value="Genomic_DNA"/>
</dbReference>
<evidence type="ECO:0000256" key="2">
    <source>
        <dbReference type="ARBA" id="ARBA00023022"/>
    </source>
</evidence>
<dbReference type="SUPFAM" id="SSF69369">
    <property type="entry name" value="Cloacin translocation domain"/>
    <property type="match status" value="1"/>
</dbReference>
<evidence type="ECO:0000256" key="1">
    <source>
        <dbReference type="ARBA" id="ARBA00022529"/>
    </source>
</evidence>
<evidence type="ECO:0000259" key="4">
    <source>
        <dbReference type="Pfam" id="PF06958"/>
    </source>
</evidence>
<sequence length="160" mass="18059">PSGPLHTGTQVNPVPVLTMTTTPVADDVTFRDFIYWQPDAEGSGAIPVYVVLSVDPLDSGRFTRKQLDKKYLKHAEDFGISDTKKNSETLTKFRDAIESHLVDKDTFEKGTYRREKNSKVYFNPKTNNVVVLDEYGNFISGWHLIPGSPQYVNYMNLGVL</sequence>
<feature type="non-terminal residue" evidence="6">
    <location>
        <position position="1"/>
    </location>
</feature>
<accession>A0A5U4CXI9</accession>
<dbReference type="InterPro" id="IPR036302">
    <property type="entry name" value="Pyosin/cloacin_T_dom_sf"/>
</dbReference>
<dbReference type="AlphaFoldDB" id="A0A5U4CXI9"/>
<organism evidence="6">
    <name type="scientific">Salmonella enterica</name>
    <name type="common">Salmonella choleraesuis</name>
    <dbReference type="NCBI Taxonomy" id="28901"/>
    <lineage>
        <taxon>Bacteria</taxon>
        <taxon>Pseudomonadati</taxon>
        <taxon>Pseudomonadota</taxon>
        <taxon>Gammaproteobacteria</taxon>
        <taxon>Enterobacterales</taxon>
        <taxon>Enterobacteriaceae</taxon>
        <taxon>Salmonella</taxon>
    </lineage>
</organism>
<dbReference type="GO" id="GO:0031640">
    <property type="term" value="P:killing of cells of another organism"/>
    <property type="evidence" value="ECO:0007669"/>
    <property type="project" value="UniProtKB-KW"/>
</dbReference>
<dbReference type="Pfam" id="PF06958">
    <property type="entry name" value="Pyocin_S"/>
    <property type="match status" value="1"/>
</dbReference>
<dbReference type="InterPro" id="IPR024440">
    <property type="entry name" value="ColicinD_C"/>
</dbReference>
<proteinExistence type="predicted"/>
<comment type="caution">
    <text evidence="6">The sequence shown here is derived from an EMBL/GenBank/DDBJ whole genome shotgun (WGS) entry which is preliminary data.</text>
</comment>
<dbReference type="InterPro" id="IPR038233">
    <property type="entry name" value="Colicin_D/E5_nuclease"/>
</dbReference>
<protein>
    <submittedName>
        <fullName evidence="6">Pyocin</fullName>
    </submittedName>
</protein>